<keyword evidence="1" id="KW-0500">Molybdenum</keyword>
<dbReference type="EMBL" id="JAAGOB010000001">
    <property type="protein sequence ID" value="NED93963.1"/>
    <property type="molecule type" value="Genomic_DNA"/>
</dbReference>
<dbReference type="Pfam" id="PF01315">
    <property type="entry name" value="Ald_Xan_dh_C"/>
    <property type="match status" value="1"/>
</dbReference>
<dbReference type="GO" id="GO:0016491">
    <property type="term" value="F:oxidoreductase activity"/>
    <property type="evidence" value="ECO:0007669"/>
    <property type="project" value="UniProtKB-KW"/>
</dbReference>
<dbReference type="SUPFAM" id="SSF56003">
    <property type="entry name" value="Molybdenum cofactor-binding domain"/>
    <property type="match status" value="1"/>
</dbReference>
<dbReference type="AlphaFoldDB" id="A0A6N9YG45"/>
<feature type="region of interest" description="Disordered" evidence="3">
    <location>
        <begin position="612"/>
        <end position="640"/>
    </location>
</feature>
<dbReference type="InterPro" id="IPR046867">
    <property type="entry name" value="AldOxase/xan_DH_MoCoBD2"/>
</dbReference>
<dbReference type="InterPro" id="IPR016208">
    <property type="entry name" value="Ald_Oxase/xanthine_DH-like"/>
</dbReference>
<sequence>MSGTRVFGEPIARREDPRLLSGHGRYVDDIGQGALEVAFVRSPHAHARIAGIDVTDALDVEGLAAIYTHEDLTGRMAEPLPLLIPHAALTHGRTQFALAKDEVNHVGEPIVMVVARDRYVAEDACDRIRVEYEFLPPVVGIEAARAAEHLVHDDVPGNVAAHMVQEVGDAPAAIAAAPNVVTLELEIERSASMPLEGKGVHARWDADDRSLRVYTSTQASTSVRAAIAAKLELAVDRVDVVAPDVGGGFGVKIVHPWPEELLIPWTAIRLGHEVKWTEDRREHFVSSAHERGQVQRIRAGFDDDGRLLGFEIVLWHDNGAYTPYGIIVPIVTTTQLLGPYKPGAYRAEFYSLYTNTLIVTPYRGAGRPQGCFAMERTMDAIAERLGLDRTVVRERNFIQPDEMPYDHGLIFQDGRPLIYDSGDYPAALEKLKKLVGWDEFEEYRAAARAEGRRVGIGMACYVEGTGVGPYEGGFVRVEPDGTVVVATGLTTQGQGHQTVFAQVVAEELGVPIDRVVVTTGDTRRFKYAVGTFASRAAVMSGNAVALAARKVREKALRVAGEALEADPRDLEIVDGMVQVKGTPGADIPLSTVAVLSNPLRYAFDEEAKRATQFSAPADPDKPPVADDDEPGLEGTDYYSPPRSTFANGMHAAIVETDPETAEITILRYCVVHDCGTLINPRIVEGQIHGGVAQGVGGALYERMVYDEAGQLQNASFMDFLMPYATEVPVIETDHLETPSPLNPLGLKGAGEAGVIPGSAVLASAIEDAEGFRISRMPISPSELHHLRESQPPPGSGLRDTGRTGSVPATGGQEATNEEVTGT</sequence>
<protein>
    <submittedName>
        <fullName evidence="5">Xanthine dehydrogenase family protein</fullName>
    </submittedName>
</protein>
<dbReference type="SMART" id="SM01008">
    <property type="entry name" value="Ald_Xan_dh_C"/>
    <property type="match status" value="1"/>
</dbReference>
<proteinExistence type="predicted"/>
<dbReference type="RefSeq" id="WP_163815311.1">
    <property type="nucleotide sequence ID" value="NZ_JAAGOB010000001.1"/>
</dbReference>
<evidence type="ECO:0000259" key="4">
    <source>
        <dbReference type="SMART" id="SM01008"/>
    </source>
</evidence>
<dbReference type="InterPro" id="IPR037165">
    <property type="entry name" value="AldOxase/xan_DH_Mopterin-bd_sf"/>
</dbReference>
<dbReference type="SUPFAM" id="SSF54665">
    <property type="entry name" value="CO dehydrogenase molybdoprotein N-domain-like"/>
    <property type="match status" value="1"/>
</dbReference>
<dbReference type="PANTHER" id="PTHR11908">
    <property type="entry name" value="XANTHINE DEHYDROGENASE"/>
    <property type="match status" value="1"/>
</dbReference>
<dbReference type="InterPro" id="IPR036856">
    <property type="entry name" value="Ald_Oxase/Xan_DH_a/b_sf"/>
</dbReference>
<organism evidence="5 6">
    <name type="scientific">Phytoactinopolyspora alkaliphila</name>
    <dbReference type="NCBI Taxonomy" id="1783498"/>
    <lineage>
        <taxon>Bacteria</taxon>
        <taxon>Bacillati</taxon>
        <taxon>Actinomycetota</taxon>
        <taxon>Actinomycetes</taxon>
        <taxon>Jiangellales</taxon>
        <taxon>Jiangellaceae</taxon>
        <taxon>Phytoactinopolyspora</taxon>
    </lineage>
</organism>
<evidence type="ECO:0000313" key="6">
    <source>
        <dbReference type="Proteomes" id="UP000469185"/>
    </source>
</evidence>
<name>A0A6N9YG45_9ACTN</name>
<keyword evidence="6" id="KW-1185">Reference proteome</keyword>
<evidence type="ECO:0000256" key="1">
    <source>
        <dbReference type="ARBA" id="ARBA00022505"/>
    </source>
</evidence>
<dbReference type="GO" id="GO:0005506">
    <property type="term" value="F:iron ion binding"/>
    <property type="evidence" value="ECO:0007669"/>
    <property type="project" value="InterPro"/>
</dbReference>
<dbReference type="Gene3D" id="3.30.365.10">
    <property type="entry name" value="Aldehyde oxidase/xanthine dehydrogenase, molybdopterin binding domain"/>
    <property type="match status" value="4"/>
</dbReference>
<dbReference type="NCBIfam" id="NF040766">
    <property type="entry name" value="CODH_aero_grp5"/>
    <property type="match status" value="1"/>
</dbReference>
<dbReference type="Pfam" id="PF02738">
    <property type="entry name" value="MoCoBD_1"/>
    <property type="match status" value="1"/>
</dbReference>
<evidence type="ECO:0000256" key="3">
    <source>
        <dbReference type="SAM" id="MobiDB-lite"/>
    </source>
</evidence>
<accession>A0A6N9YG45</accession>
<dbReference type="InterPro" id="IPR008274">
    <property type="entry name" value="AldOxase/xan_DH_MoCoBD1"/>
</dbReference>
<feature type="domain" description="Aldehyde oxidase/xanthine dehydrogenase a/b hammerhead" evidence="4">
    <location>
        <begin position="21"/>
        <end position="136"/>
    </location>
</feature>
<dbReference type="Proteomes" id="UP000469185">
    <property type="component" value="Unassembled WGS sequence"/>
</dbReference>
<dbReference type="Pfam" id="PF20256">
    <property type="entry name" value="MoCoBD_2"/>
    <property type="match status" value="1"/>
</dbReference>
<evidence type="ECO:0000256" key="2">
    <source>
        <dbReference type="ARBA" id="ARBA00023002"/>
    </source>
</evidence>
<dbReference type="InterPro" id="IPR000674">
    <property type="entry name" value="Ald_Oxase/Xan_DH_a/b"/>
</dbReference>
<comment type="caution">
    <text evidence="5">The sequence shown here is derived from an EMBL/GenBank/DDBJ whole genome shotgun (WGS) entry which is preliminary data.</text>
</comment>
<feature type="region of interest" description="Disordered" evidence="3">
    <location>
        <begin position="782"/>
        <end position="822"/>
    </location>
</feature>
<evidence type="ECO:0000313" key="5">
    <source>
        <dbReference type="EMBL" id="NED93963.1"/>
    </source>
</evidence>
<gene>
    <name evidence="5" type="ORF">G1H11_01370</name>
</gene>
<reference evidence="5 6" key="1">
    <citation type="submission" date="2020-02" db="EMBL/GenBank/DDBJ databases">
        <authorList>
            <person name="Li X.-J."/>
            <person name="Feng X.-M."/>
        </authorList>
    </citation>
    <scope>NUCLEOTIDE SEQUENCE [LARGE SCALE GENOMIC DNA]</scope>
    <source>
        <strain evidence="5 6">CGMCC 4.7225</strain>
    </source>
</reference>
<feature type="compositionally biased region" description="Polar residues" evidence="3">
    <location>
        <begin position="812"/>
        <end position="822"/>
    </location>
</feature>
<keyword evidence="2" id="KW-0560">Oxidoreductase</keyword>
<dbReference type="Gene3D" id="3.90.1170.50">
    <property type="entry name" value="Aldehyde oxidase/xanthine dehydrogenase, a/b hammerhead"/>
    <property type="match status" value="1"/>
</dbReference>
<dbReference type="PANTHER" id="PTHR11908:SF132">
    <property type="entry name" value="ALDEHYDE OXIDASE 1-RELATED"/>
    <property type="match status" value="1"/>
</dbReference>